<dbReference type="CDD" id="cd00038">
    <property type="entry name" value="CAP_ED"/>
    <property type="match status" value="1"/>
</dbReference>
<dbReference type="SUPFAM" id="SSF51206">
    <property type="entry name" value="cAMP-binding domain-like"/>
    <property type="match status" value="1"/>
</dbReference>
<dbReference type="SUPFAM" id="SSF90123">
    <property type="entry name" value="ABC transporter transmembrane region"/>
    <property type="match status" value="1"/>
</dbReference>
<dbReference type="InterPro" id="IPR003593">
    <property type="entry name" value="AAA+_ATPase"/>
</dbReference>
<evidence type="ECO:0000259" key="11">
    <source>
        <dbReference type="PROSITE" id="PS50893"/>
    </source>
</evidence>
<evidence type="ECO:0000256" key="2">
    <source>
        <dbReference type="ARBA" id="ARBA00022448"/>
    </source>
</evidence>
<comment type="subcellular location">
    <subcellularLocation>
        <location evidence="1">Cell membrane</location>
        <topology evidence="1">Multi-pass membrane protein</topology>
    </subcellularLocation>
</comment>
<keyword evidence="7 9" id="KW-1133">Transmembrane helix</keyword>
<keyword evidence="2" id="KW-0813">Transport</keyword>
<dbReference type="Gene3D" id="1.20.1560.10">
    <property type="entry name" value="ABC transporter type 1, transmembrane domain"/>
    <property type="match status" value="1"/>
</dbReference>
<protein>
    <submittedName>
        <fullName evidence="13">Cyclic nucleotide-binding protein</fullName>
    </submittedName>
</protein>
<feature type="domain" description="ABC transporter" evidence="11">
    <location>
        <begin position="343"/>
        <end position="577"/>
    </location>
</feature>
<dbReference type="InterPro" id="IPR017871">
    <property type="entry name" value="ABC_transporter-like_CS"/>
</dbReference>
<dbReference type="Pfam" id="PF00664">
    <property type="entry name" value="ABC_membrane"/>
    <property type="match status" value="1"/>
</dbReference>
<evidence type="ECO:0000313" key="14">
    <source>
        <dbReference type="Proteomes" id="UP000189670"/>
    </source>
</evidence>
<keyword evidence="6" id="KW-0067">ATP-binding</keyword>
<dbReference type="PROSITE" id="PS50042">
    <property type="entry name" value="CNMP_BINDING_3"/>
    <property type="match status" value="1"/>
</dbReference>
<evidence type="ECO:0000256" key="7">
    <source>
        <dbReference type="ARBA" id="ARBA00022989"/>
    </source>
</evidence>
<dbReference type="SMART" id="SM00100">
    <property type="entry name" value="cNMP"/>
    <property type="match status" value="1"/>
</dbReference>
<evidence type="ECO:0000256" key="3">
    <source>
        <dbReference type="ARBA" id="ARBA00022475"/>
    </source>
</evidence>
<name>A0A1V1P134_9BACT</name>
<dbReference type="EMBL" id="ATBP01000904">
    <property type="protein sequence ID" value="ETR68577.1"/>
    <property type="molecule type" value="Genomic_DNA"/>
</dbReference>
<keyword evidence="3" id="KW-1003">Cell membrane</keyword>
<dbReference type="InterPro" id="IPR014710">
    <property type="entry name" value="RmlC-like_jellyroll"/>
</dbReference>
<evidence type="ECO:0000259" key="12">
    <source>
        <dbReference type="PROSITE" id="PS50929"/>
    </source>
</evidence>
<dbReference type="AlphaFoldDB" id="A0A1V1P134"/>
<feature type="domain" description="ABC transmembrane type-1" evidence="12">
    <location>
        <begin position="27"/>
        <end position="309"/>
    </location>
</feature>
<gene>
    <name evidence="13" type="ORF">OMM_04484</name>
</gene>
<evidence type="ECO:0000256" key="4">
    <source>
        <dbReference type="ARBA" id="ARBA00022692"/>
    </source>
</evidence>
<evidence type="ECO:0000256" key="8">
    <source>
        <dbReference type="ARBA" id="ARBA00023136"/>
    </source>
</evidence>
<feature type="transmembrane region" description="Helical" evidence="9">
    <location>
        <begin position="25"/>
        <end position="50"/>
    </location>
</feature>
<dbReference type="InterPro" id="IPR036640">
    <property type="entry name" value="ABC1_TM_sf"/>
</dbReference>
<organism evidence="13 14">
    <name type="scientific">Candidatus Magnetoglobus multicellularis str. Araruama</name>
    <dbReference type="NCBI Taxonomy" id="890399"/>
    <lineage>
        <taxon>Bacteria</taxon>
        <taxon>Pseudomonadati</taxon>
        <taxon>Thermodesulfobacteriota</taxon>
        <taxon>Desulfobacteria</taxon>
        <taxon>Desulfobacterales</taxon>
        <taxon>Desulfobacteraceae</taxon>
        <taxon>Candidatus Magnetoglobus</taxon>
    </lineage>
</organism>
<dbReference type="GO" id="GO:0015421">
    <property type="term" value="F:ABC-type oligopeptide transporter activity"/>
    <property type="evidence" value="ECO:0007669"/>
    <property type="project" value="TreeGrafter"/>
</dbReference>
<dbReference type="InterPro" id="IPR039421">
    <property type="entry name" value="Type_1_exporter"/>
</dbReference>
<dbReference type="InterPro" id="IPR003439">
    <property type="entry name" value="ABC_transporter-like_ATP-bd"/>
</dbReference>
<evidence type="ECO:0000256" key="6">
    <source>
        <dbReference type="ARBA" id="ARBA00022840"/>
    </source>
</evidence>
<sequence length="726" mass="82505">MKTSNYGLRRFICGIWKIILPFKKYLFWIFIGIITGLSYTIILPLCLQSIIDKGIKNNDINLIIHVISGLGIFFIVYTIAYLFESYMTSILTARSLDNLRWRMMNHVYFLPVSYYQQNNSTSILARFSNDISAIENVIIRALFDFLYHSSSIICCMILLFFVQWRLALVVLLLSPLMIIIPEKISQKATKASYMYKTNQEDLLNRIQEHINGQPIIRLFGLRKFMIDMYESTNQTVIKTGIKSHYLSLLVALATNTGSDFILLLVVALGSILTINGFMTVGAFIAFSAYLFRISGSTSSLSNIFPILYQGIGSMQRIDEFLQNELRPVKHSEQSAFPKFIEKIYLKDVSFSYDGKKPQVKNVNIEIEKGTLTAFIGTSGAGKSTISKLLMGFLFPGKGKILLDNFDIAETSIDLIRSRIGAVLQDTFLFNTSIKENIRYGRLDASDEEIQEAARDAEIHDWIMTLPKTYDTKVGESGSKLSGGQRQRIAIARALVRKPEILILDEAFSALDPATELSVNETIKKLARQMTIIAITHNLASVSDFNQIFVMAEGKILEQGAHQQLLSQKGFYYQLWQKQTGLFFKKDTQEFEITTERLSKIPLLSAIKKKDLEQIKEQLTTESFEQGREILYQGDPGKRFYFIAKGKVEIEKTISDGKVLHLGVKEIGDYFGEVSLIRNCPITASVRAIDNTICLTLSRDHFQRFLDRHPDLEKRINDFAKNYNSGS</sequence>
<dbReference type="PROSITE" id="PS50929">
    <property type="entry name" value="ABC_TM1F"/>
    <property type="match status" value="1"/>
</dbReference>
<dbReference type="Gene3D" id="2.60.120.10">
    <property type="entry name" value="Jelly Rolls"/>
    <property type="match status" value="1"/>
</dbReference>
<dbReference type="SMART" id="SM00382">
    <property type="entry name" value="AAA"/>
    <property type="match status" value="1"/>
</dbReference>
<dbReference type="Pfam" id="PF00027">
    <property type="entry name" value="cNMP_binding"/>
    <property type="match status" value="1"/>
</dbReference>
<dbReference type="Gene3D" id="3.40.50.300">
    <property type="entry name" value="P-loop containing nucleotide triphosphate hydrolases"/>
    <property type="match status" value="1"/>
</dbReference>
<keyword evidence="4 9" id="KW-0812">Transmembrane</keyword>
<dbReference type="PRINTS" id="PR00103">
    <property type="entry name" value="CAMPKINASE"/>
</dbReference>
<dbReference type="SUPFAM" id="SSF52540">
    <property type="entry name" value="P-loop containing nucleoside triphosphate hydrolases"/>
    <property type="match status" value="1"/>
</dbReference>
<dbReference type="GO" id="GO:0016887">
    <property type="term" value="F:ATP hydrolysis activity"/>
    <property type="evidence" value="ECO:0007669"/>
    <property type="project" value="InterPro"/>
</dbReference>
<comment type="caution">
    <text evidence="13">The sequence shown here is derived from an EMBL/GenBank/DDBJ whole genome shotgun (WGS) entry which is preliminary data.</text>
</comment>
<evidence type="ECO:0000259" key="10">
    <source>
        <dbReference type="PROSITE" id="PS50042"/>
    </source>
</evidence>
<proteinExistence type="predicted"/>
<accession>A0A1V1P134</accession>
<dbReference type="PROSITE" id="PS00211">
    <property type="entry name" value="ABC_TRANSPORTER_1"/>
    <property type="match status" value="1"/>
</dbReference>
<dbReference type="PROSITE" id="PS50893">
    <property type="entry name" value="ABC_TRANSPORTER_2"/>
    <property type="match status" value="1"/>
</dbReference>
<reference evidence="14" key="1">
    <citation type="submission" date="2012-11" db="EMBL/GenBank/DDBJ databases">
        <authorList>
            <person name="Lucero-Rivera Y.E."/>
            <person name="Tovar-Ramirez D."/>
        </authorList>
    </citation>
    <scope>NUCLEOTIDE SEQUENCE [LARGE SCALE GENOMIC DNA]</scope>
    <source>
        <strain evidence="14">Araruama</strain>
    </source>
</reference>
<evidence type="ECO:0000313" key="13">
    <source>
        <dbReference type="EMBL" id="ETR68577.1"/>
    </source>
</evidence>
<feature type="transmembrane region" description="Helical" evidence="9">
    <location>
        <begin position="62"/>
        <end position="83"/>
    </location>
</feature>
<feature type="transmembrane region" description="Helical" evidence="9">
    <location>
        <begin position="150"/>
        <end position="180"/>
    </location>
</feature>
<dbReference type="GO" id="GO:0005886">
    <property type="term" value="C:plasma membrane"/>
    <property type="evidence" value="ECO:0007669"/>
    <property type="project" value="UniProtKB-SubCell"/>
</dbReference>
<evidence type="ECO:0000256" key="9">
    <source>
        <dbReference type="SAM" id="Phobius"/>
    </source>
</evidence>
<dbReference type="GO" id="GO:0005524">
    <property type="term" value="F:ATP binding"/>
    <property type="evidence" value="ECO:0007669"/>
    <property type="project" value="UniProtKB-KW"/>
</dbReference>
<dbReference type="InterPro" id="IPR011527">
    <property type="entry name" value="ABC1_TM_dom"/>
</dbReference>
<keyword evidence="5" id="KW-0547">Nucleotide-binding</keyword>
<evidence type="ECO:0000256" key="5">
    <source>
        <dbReference type="ARBA" id="ARBA00022741"/>
    </source>
</evidence>
<dbReference type="InterPro" id="IPR018490">
    <property type="entry name" value="cNMP-bd_dom_sf"/>
</dbReference>
<dbReference type="PANTHER" id="PTHR43394">
    <property type="entry name" value="ATP-DEPENDENT PERMEASE MDL1, MITOCHONDRIAL"/>
    <property type="match status" value="1"/>
</dbReference>
<feature type="domain" description="Cyclic nucleotide-binding" evidence="10">
    <location>
        <begin position="602"/>
        <end position="714"/>
    </location>
</feature>
<keyword evidence="8 9" id="KW-0472">Membrane</keyword>
<dbReference type="FunFam" id="3.40.50.300:FF:000221">
    <property type="entry name" value="Multidrug ABC transporter ATP-binding protein"/>
    <property type="match status" value="1"/>
</dbReference>
<dbReference type="InterPro" id="IPR027417">
    <property type="entry name" value="P-loop_NTPase"/>
</dbReference>
<dbReference type="InterPro" id="IPR000595">
    <property type="entry name" value="cNMP-bd_dom"/>
</dbReference>
<dbReference type="Proteomes" id="UP000189670">
    <property type="component" value="Unassembled WGS sequence"/>
</dbReference>
<dbReference type="PANTHER" id="PTHR43394:SF1">
    <property type="entry name" value="ATP-BINDING CASSETTE SUB-FAMILY B MEMBER 10, MITOCHONDRIAL"/>
    <property type="match status" value="1"/>
</dbReference>
<evidence type="ECO:0000256" key="1">
    <source>
        <dbReference type="ARBA" id="ARBA00004651"/>
    </source>
</evidence>
<dbReference type="CDD" id="cd07346">
    <property type="entry name" value="ABC_6TM_exporters"/>
    <property type="match status" value="1"/>
</dbReference>
<dbReference type="Pfam" id="PF00005">
    <property type="entry name" value="ABC_tran"/>
    <property type="match status" value="1"/>
</dbReference>